<keyword evidence="2" id="KW-1133">Transmembrane helix</keyword>
<feature type="transmembrane region" description="Helical" evidence="2">
    <location>
        <begin position="293"/>
        <end position="313"/>
    </location>
</feature>
<dbReference type="RefSeq" id="WP_126369158.1">
    <property type="nucleotide sequence ID" value="NZ_CP034547.1"/>
</dbReference>
<accession>A0A3S9NJQ2</accession>
<evidence type="ECO:0000313" key="3">
    <source>
        <dbReference type="EMBL" id="AZQ55989.1"/>
    </source>
</evidence>
<dbReference type="AlphaFoldDB" id="A0A3S9NJQ2"/>
<sequence>MNNSVQVISNELDAIVSALSAVSEHRSLNVTFGNFGIAGVDHEELWNRAKELSDRIKSAAPDDIPQELEARLGKFTGRLEYLRTATIPQMFNANGPTAIPAFLLTLDMLERALSPVISVSHHDEAALVQDVRTLRNTVRALASRAEAVSPTIEQLQSMADSILRAYAAADRLPADLQELEESRLKVQEIAALAAEDGTGIRNLFGQSHRSATALDSREKDAERIIQKCETALRASTAVGLAGAFHDRAESLRASITPWVLALVAALSAGAVVGGWQLHQLAESIQASTPPTIVWTRLIVSILSVGGPVWFAWLSTKQIGQRFRLSEDYAYKASISKAYEGYRREAVDLDEDFQKRLFSTALTRLDEQPLRFVESETHGSPWHEFFSSDVVKDAIRIAPELVAQWKQTAVETVAAAKKRRKSPQQPANDEPSQDDRAA</sequence>
<keyword evidence="2" id="KW-0812">Transmembrane</keyword>
<evidence type="ECO:0000313" key="4">
    <source>
        <dbReference type="Proteomes" id="UP000277191"/>
    </source>
</evidence>
<protein>
    <submittedName>
        <fullName evidence="3">Uncharacterized protein</fullName>
    </submittedName>
</protein>
<name>A0A3S9NJQ2_9BURK</name>
<reference evidence="3 4" key="1">
    <citation type="submission" date="2018-12" db="EMBL/GenBank/DDBJ databases">
        <title>Cadmium resistance mechanism in endophytic bacteria Burkholderia cenocepacia YG-3.</title>
        <authorList>
            <person name="Zhang X."/>
            <person name="Wang X."/>
            <person name="Zhu Y."/>
        </authorList>
    </citation>
    <scope>NUCLEOTIDE SEQUENCE [LARGE SCALE GENOMIC DNA]</scope>
    <source>
        <strain evidence="3 4">YG-3</strain>
    </source>
</reference>
<feature type="transmembrane region" description="Helical" evidence="2">
    <location>
        <begin position="255"/>
        <end position="273"/>
    </location>
</feature>
<proteinExistence type="predicted"/>
<dbReference type="Proteomes" id="UP000277191">
    <property type="component" value="Chromosome 3"/>
</dbReference>
<gene>
    <name evidence="3" type="ORF">D5R55_34905</name>
</gene>
<organism evidence="3 4">
    <name type="scientific">Burkholderia cenocepacia</name>
    <dbReference type="NCBI Taxonomy" id="95486"/>
    <lineage>
        <taxon>Bacteria</taxon>
        <taxon>Pseudomonadati</taxon>
        <taxon>Pseudomonadota</taxon>
        <taxon>Betaproteobacteria</taxon>
        <taxon>Burkholderiales</taxon>
        <taxon>Burkholderiaceae</taxon>
        <taxon>Burkholderia</taxon>
        <taxon>Burkholderia cepacia complex</taxon>
    </lineage>
</organism>
<dbReference type="EMBL" id="CP034547">
    <property type="protein sequence ID" value="AZQ55989.1"/>
    <property type="molecule type" value="Genomic_DNA"/>
</dbReference>
<keyword evidence="2" id="KW-0472">Membrane</keyword>
<evidence type="ECO:0000256" key="2">
    <source>
        <dbReference type="SAM" id="Phobius"/>
    </source>
</evidence>
<feature type="region of interest" description="Disordered" evidence="1">
    <location>
        <begin position="412"/>
        <end position="437"/>
    </location>
</feature>
<evidence type="ECO:0000256" key="1">
    <source>
        <dbReference type="SAM" id="MobiDB-lite"/>
    </source>
</evidence>